<sequence>MEDAIKKKEKKRFTVCHILLITMYMSRLLYVYLILEFIRGEGPQEKNVCRYSLYGVLSNMEQSPIMVSAPCETLIFYYSSLIHYINESIVVDILKDGQRSDESYYRIPPPCCGRASIISSMA</sequence>
<keyword evidence="1" id="KW-0812">Transmembrane</keyword>
<dbReference type="AlphaFoldDB" id="W7AL08"/>
<feature type="transmembrane region" description="Helical" evidence="1">
    <location>
        <begin position="12"/>
        <end position="35"/>
    </location>
</feature>
<gene>
    <name evidence="2" type="ORF">C922_03728</name>
</gene>
<organism evidence="2 3">
    <name type="scientific">Plasmodium inui San Antonio 1</name>
    <dbReference type="NCBI Taxonomy" id="1237626"/>
    <lineage>
        <taxon>Eukaryota</taxon>
        <taxon>Sar</taxon>
        <taxon>Alveolata</taxon>
        <taxon>Apicomplexa</taxon>
        <taxon>Aconoidasida</taxon>
        <taxon>Haemosporida</taxon>
        <taxon>Plasmodiidae</taxon>
        <taxon>Plasmodium</taxon>
        <taxon>Plasmodium (Plasmodium)</taxon>
    </lineage>
</organism>
<dbReference type="GeneID" id="20039002"/>
<dbReference type="VEuPathDB" id="PlasmoDB:C922_03728"/>
<proteinExistence type="predicted"/>
<accession>W7AL08</accession>
<evidence type="ECO:0000256" key="1">
    <source>
        <dbReference type="SAM" id="Phobius"/>
    </source>
</evidence>
<dbReference type="RefSeq" id="XP_008817539.1">
    <property type="nucleotide sequence ID" value="XM_008819317.1"/>
</dbReference>
<dbReference type="EMBL" id="KI965475">
    <property type="protein sequence ID" value="EUD66001.1"/>
    <property type="molecule type" value="Genomic_DNA"/>
</dbReference>
<reference evidence="2 3" key="1">
    <citation type="submission" date="2013-02" db="EMBL/GenBank/DDBJ databases">
        <title>The Genome Sequence of Plasmodium inui San Antonio 1.</title>
        <authorList>
            <consortium name="The Broad Institute Genome Sequencing Platform"/>
            <consortium name="The Broad Institute Genome Sequencing Center for Infectious Disease"/>
            <person name="Neafsey D."/>
            <person name="Cheeseman I."/>
            <person name="Volkman S."/>
            <person name="Adams J."/>
            <person name="Walker B."/>
            <person name="Young S.K."/>
            <person name="Zeng Q."/>
            <person name="Gargeya S."/>
            <person name="Fitzgerald M."/>
            <person name="Haas B."/>
            <person name="Abouelleil A."/>
            <person name="Alvarado L."/>
            <person name="Arachchi H.M."/>
            <person name="Berlin A.M."/>
            <person name="Chapman S.B."/>
            <person name="Dewar J."/>
            <person name="Goldberg J."/>
            <person name="Griggs A."/>
            <person name="Gujja S."/>
            <person name="Hansen M."/>
            <person name="Howarth C."/>
            <person name="Imamovic A."/>
            <person name="Larimer J."/>
            <person name="McCowan C."/>
            <person name="Murphy C."/>
            <person name="Neiman D."/>
            <person name="Pearson M."/>
            <person name="Priest M."/>
            <person name="Roberts A."/>
            <person name="Saif S."/>
            <person name="Shea T."/>
            <person name="Sisk P."/>
            <person name="Sykes S."/>
            <person name="Wortman J."/>
            <person name="Nusbaum C."/>
            <person name="Birren B."/>
        </authorList>
    </citation>
    <scope>NUCLEOTIDE SEQUENCE [LARGE SCALE GENOMIC DNA]</scope>
    <source>
        <strain evidence="2 3">San Antonio 1</strain>
    </source>
</reference>
<protein>
    <submittedName>
        <fullName evidence="2">Uncharacterized protein</fullName>
    </submittedName>
</protein>
<evidence type="ECO:0000313" key="2">
    <source>
        <dbReference type="EMBL" id="EUD66001.1"/>
    </source>
</evidence>
<evidence type="ECO:0000313" key="3">
    <source>
        <dbReference type="Proteomes" id="UP000030640"/>
    </source>
</evidence>
<keyword evidence="1" id="KW-0472">Membrane</keyword>
<keyword evidence="1" id="KW-1133">Transmembrane helix</keyword>
<name>W7AL08_9APIC</name>
<dbReference type="Proteomes" id="UP000030640">
    <property type="component" value="Unassembled WGS sequence"/>
</dbReference>
<keyword evidence="3" id="KW-1185">Reference proteome</keyword>